<dbReference type="GO" id="GO:0016705">
    <property type="term" value="F:oxidoreductase activity, acting on paired donors, with incorporation or reduction of molecular oxygen"/>
    <property type="evidence" value="ECO:0007669"/>
    <property type="project" value="InterPro"/>
</dbReference>
<gene>
    <name evidence="1" type="ORF">METZ01_LOCUS480391</name>
</gene>
<dbReference type="SUPFAM" id="SSF51679">
    <property type="entry name" value="Bacterial luciferase-like"/>
    <property type="match status" value="1"/>
</dbReference>
<protein>
    <recommendedName>
        <fullName evidence="2">Luciferase-like domain-containing protein</fullName>
    </recommendedName>
</protein>
<accession>A0A383C560</accession>
<evidence type="ECO:0000313" key="1">
    <source>
        <dbReference type="EMBL" id="SVE27537.1"/>
    </source>
</evidence>
<organism evidence="1">
    <name type="scientific">marine metagenome</name>
    <dbReference type="NCBI Taxonomy" id="408172"/>
    <lineage>
        <taxon>unclassified sequences</taxon>
        <taxon>metagenomes</taxon>
        <taxon>ecological metagenomes</taxon>
    </lineage>
</organism>
<feature type="non-terminal residue" evidence="1">
    <location>
        <position position="77"/>
    </location>
</feature>
<evidence type="ECO:0008006" key="2">
    <source>
        <dbReference type="Google" id="ProtNLM"/>
    </source>
</evidence>
<name>A0A383C560_9ZZZZ</name>
<reference evidence="1" key="1">
    <citation type="submission" date="2018-05" db="EMBL/GenBank/DDBJ databases">
        <authorList>
            <person name="Lanie J.A."/>
            <person name="Ng W.-L."/>
            <person name="Kazmierczak K.M."/>
            <person name="Andrzejewski T.M."/>
            <person name="Davidsen T.M."/>
            <person name="Wayne K.J."/>
            <person name="Tettelin H."/>
            <person name="Glass J.I."/>
            <person name="Rusch D."/>
            <person name="Podicherti R."/>
            <person name="Tsui H.-C.T."/>
            <person name="Winkler M.E."/>
        </authorList>
    </citation>
    <scope>NUCLEOTIDE SEQUENCE</scope>
</reference>
<dbReference type="AlphaFoldDB" id="A0A383C560"/>
<proteinExistence type="predicted"/>
<dbReference type="InterPro" id="IPR036661">
    <property type="entry name" value="Luciferase-like_sf"/>
</dbReference>
<dbReference type="EMBL" id="UINC01206078">
    <property type="protein sequence ID" value="SVE27537.1"/>
    <property type="molecule type" value="Genomic_DNA"/>
</dbReference>
<dbReference type="Gene3D" id="3.20.20.30">
    <property type="entry name" value="Luciferase-like domain"/>
    <property type="match status" value="1"/>
</dbReference>
<sequence length="77" mass="8696">MPYGALDLDYDKKYEAAYLTLPNSYYDPKKGHEFYHRYLDELVMADGLGYDGVCVNEHHQTAYGMMPSPNVLAGALS</sequence>